<dbReference type="Gene3D" id="2.60.220.30">
    <property type="match status" value="1"/>
</dbReference>
<evidence type="ECO:0000313" key="5">
    <source>
        <dbReference type="Proteomes" id="UP000552709"/>
    </source>
</evidence>
<keyword evidence="5" id="KW-1185">Reference proteome</keyword>
<evidence type="ECO:0000256" key="2">
    <source>
        <dbReference type="SAM" id="SignalP"/>
    </source>
</evidence>
<feature type="domain" description="ZU5" evidence="3">
    <location>
        <begin position="50"/>
        <end position="176"/>
    </location>
</feature>
<feature type="compositionally biased region" description="Pro residues" evidence="1">
    <location>
        <begin position="24"/>
        <end position="44"/>
    </location>
</feature>
<name>A0A7W8JV81_9DEIO</name>
<proteinExistence type="predicted"/>
<feature type="region of interest" description="Disordered" evidence="1">
    <location>
        <begin position="20"/>
        <end position="45"/>
    </location>
</feature>
<reference evidence="4 5" key="1">
    <citation type="submission" date="2020-08" db="EMBL/GenBank/DDBJ databases">
        <title>Genomic Encyclopedia of Type Strains, Phase IV (KMG-IV): sequencing the most valuable type-strain genomes for metagenomic binning, comparative biology and taxonomic classification.</title>
        <authorList>
            <person name="Goeker M."/>
        </authorList>
    </citation>
    <scope>NUCLEOTIDE SEQUENCE [LARGE SCALE GENOMIC DNA]</scope>
    <source>
        <strain evidence="4 5">DSM 27939</strain>
    </source>
</reference>
<dbReference type="AlphaFoldDB" id="A0A7W8JV81"/>
<dbReference type="Proteomes" id="UP000552709">
    <property type="component" value="Unassembled WGS sequence"/>
</dbReference>
<protein>
    <recommendedName>
        <fullName evidence="3">ZU5 domain-containing protein</fullName>
    </recommendedName>
</protein>
<gene>
    <name evidence="4" type="ORF">HNQ08_002967</name>
</gene>
<dbReference type="EMBL" id="JACHFL010000007">
    <property type="protein sequence ID" value="MBB5363860.1"/>
    <property type="molecule type" value="Genomic_DNA"/>
</dbReference>
<dbReference type="RefSeq" id="WP_184133478.1">
    <property type="nucleotide sequence ID" value="NZ_JACHFL010000007.1"/>
</dbReference>
<organism evidence="4 5">
    <name type="scientific">Deinococcus humi</name>
    <dbReference type="NCBI Taxonomy" id="662880"/>
    <lineage>
        <taxon>Bacteria</taxon>
        <taxon>Thermotogati</taxon>
        <taxon>Deinococcota</taxon>
        <taxon>Deinococci</taxon>
        <taxon>Deinococcales</taxon>
        <taxon>Deinococcaceae</taxon>
        <taxon>Deinococcus</taxon>
    </lineage>
</organism>
<evidence type="ECO:0000313" key="4">
    <source>
        <dbReference type="EMBL" id="MBB5363860.1"/>
    </source>
</evidence>
<feature type="signal peptide" evidence="2">
    <location>
        <begin position="1"/>
        <end position="19"/>
    </location>
</feature>
<dbReference type="PROSITE" id="PS51145">
    <property type="entry name" value="ZU5"/>
    <property type="match status" value="1"/>
</dbReference>
<evidence type="ECO:0000259" key="3">
    <source>
        <dbReference type="PROSITE" id="PS51145"/>
    </source>
</evidence>
<dbReference type="InterPro" id="IPR000906">
    <property type="entry name" value="ZU5_dom"/>
</dbReference>
<sequence length="493" mass="52143">MRTLTALLLGPALILSACAAAPSASPPPSTQPPGPSRPIPPSPVGTPVGLPITAVIGAAGGQLQLPGGSVTIDIPAGALSADQLVGIQEMTNTAAGQVGKAYRLTPEGTSFARPVRLTFRYTDEEVVGRAPEELSLGYQDHAGVWQMYRQPARNLAAKTVSVEINHFSTWSLLAGLQLLPLQAKVRAGQTVQLSVVDCTDDSELDPDSLTVPIFECAPAPLAFTAKNWSVNSTPGGSSSVGTVVGAGVRGTATYTAPGKKPSRNPVAVSTQVTDLSGQTFTLLSNVTVEDGQAWQGTVTYTETATKAWNAAAPWVGGGQATYENKHVYTVTGSEVSDGSLNLALEQSGTATYNLEDHQEWKVYSVCQAGGPEMLREHHITDLKYSMTGLLKAAVKADLRVVDGEYRFTVNTAYGQMGGPYTKWSWYKLYCGGGGQDDRINRTETYPMSASIDRVLAGRVGPNGEIKGSYEARGQMLNLPTTIRVEWNLSPGTK</sequence>
<feature type="chain" id="PRO_5031532296" description="ZU5 domain-containing protein" evidence="2">
    <location>
        <begin position="20"/>
        <end position="493"/>
    </location>
</feature>
<evidence type="ECO:0000256" key="1">
    <source>
        <dbReference type="SAM" id="MobiDB-lite"/>
    </source>
</evidence>
<comment type="caution">
    <text evidence="4">The sequence shown here is derived from an EMBL/GenBank/DDBJ whole genome shotgun (WGS) entry which is preliminary data.</text>
</comment>
<accession>A0A7W8JV81</accession>
<dbReference type="PROSITE" id="PS51257">
    <property type="entry name" value="PROKAR_LIPOPROTEIN"/>
    <property type="match status" value="1"/>
</dbReference>
<keyword evidence="2" id="KW-0732">Signal</keyword>